<evidence type="ECO:0000313" key="1">
    <source>
        <dbReference type="EMBL" id="KAI9899498.1"/>
    </source>
</evidence>
<comment type="caution">
    <text evidence="1">The sequence shown here is derived from an EMBL/GenBank/DDBJ whole genome shotgun (WGS) entry which is preliminary data.</text>
</comment>
<proteinExistence type="predicted"/>
<keyword evidence="2" id="KW-1185">Reference proteome</keyword>
<name>A0ACC0UZB8_9HYPO</name>
<accession>A0ACC0UZB8</accession>
<reference evidence="1" key="1">
    <citation type="submission" date="2022-10" db="EMBL/GenBank/DDBJ databases">
        <title>Complete Genome of Trichothecium roseum strain YXFP-22015, a Plant Pathogen Isolated from Citrus.</title>
        <authorList>
            <person name="Wang Y."/>
            <person name="Zhu L."/>
        </authorList>
    </citation>
    <scope>NUCLEOTIDE SEQUENCE</scope>
    <source>
        <strain evidence="1">YXFP-22015</strain>
    </source>
</reference>
<organism evidence="1 2">
    <name type="scientific">Trichothecium roseum</name>
    <dbReference type="NCBI Taxonomy" id="47278"/>
    <lineage>
        <taxon>Eukaryota</taxon>
        <taxon>Fungi</taxon>
        <taxon>Dikarya</taxon>
        <taxon>Ascomycota</taxon>
        <taxon>Pezizomycotina</taxon>
        <taxon>Sordariomycetes</taxon>
        <taxon>Hypocreomycetidae</taxon>
        <taxon>Hypocreales</taxon>
        <taxon>Hypocreales incertae sedis</taxon>
        <taxon>Trichothecium</taxon>
    </lineage>
</organism>
<gene>
    <name evidence="1" type="ORF">N3K66_005959</name>
</gene>
<dbReference type="Proteomes" id="UP001163324">
    <property type="component" value="Chromosome 5"/>
</dbReference>
<dbReference type="EMBL" id="CM047944">
    <property type="protein sequence ID" value="KAI9899498.1"/>
    <property type="molecule type" value="Genomic_DNA"/>
</dbReference>
<evidence type="ECO:0000313" key="2">
    <source>
        <dbReference type="Proteomes" id="UP001163324"/>
    </source>
</evidence>
<sequence length="1476" mass="162572">MATLFSDLMCLLSGPRNDEVPNTDARSREIPATCVYPITKSQEGIWIECQSDPATTKYNLTLEWDLLKEDSREYSFSDILQVISKLNHRYAILRSTTALIDGRPHVREHAPETVDPEVRVVYRESRTVTNAEMKKQLRRPFDLVNEAPARWVILKDPKVFRVYLVAHHVVVDGASMSLISGEFLEVLRNPECSLPPLADFSRMHMLEKAWSSSQTYLDNRETVLAQVRGKNNGYWNREHVVAKPKAGQDYRIIDPWTTFQKSELEGWSNSYKTSWFRVAVSLVGLLVVDKTRPKLGLDEVLSVAFGGRPKEMNACVGNFVNLLPVKIPVWQALGKSDRSFKSLVSAVSKNLSSIKKAELFPPVEVARECRKQNIDYQTPRVAVTYSPKLAKSECRLFPVEGNWDLLFCFLEYDDDVKLGVSYDPQVFSAATVGAMKTQFEELIRLSQVEEVKLNDMLDWLPLYPSLPRAVSDGPNKHLHHWIDAHALTSPNSIAFSSHELGISVTYGELYASTERKAKNLIQRGLGREDRVMLNLQQGPAAIDWMIAVMKSGAAFVYLDPNFAEGHKTRVINNCKPALIIDQELANSIAEADSANQDESFMQAELLDIKNSTRDEDLAYMMYTLSVVNGYGPTETTVEVLFKPFNKGDAIPDRLPCGKPTPRTTAYICNEEFTAVLKPGADGELCIAGPQLARGYCEQDDLTVKKFATHPNGTRMYRTGDKARIDENGDVLIVGRIDRELKVRGQRIAPEEVESTIINTGMNIYEASVQKSEDGMELVAAVAPEGADINALRATLRGILPNYKIPSKFVSVDTLPKNVNGKIDHKAITQMFTKEWKTAGVVETAKTETIKIQLPEDSAEEEEQFTEEETEEEEEEETDDTADEEDVGSTIMRLWQETLDTTELLPTNVNFFDLGGHSLLVPKLFGKLRAAFPETTARLSDLFHQSNIERQTILFGGSNVQQQKKKENKKKVQKKKKTRTTAKKVSTRKLAVHDAHHIKPSLSKSSSVSALRSALATPAPGTETPLTVASDEEDATGTAPAVAIVGIAGRFPMAKSADEFFDNLVSGAAGITDSGIQKEVMDGNVWVSRAGFLQDVEDFDHEFWNMSREEATETDPQQRLFLEVAHEALTDAGEDFRTTMDGRRVGLFVGAANPSYHLHTESVASDPFSRENRAGIQPSISARTAYQLNISGPNVTISTHCASSTVALSQAYDSIRTGRCDMAVVGGVAIQHLAGGYVTGPGQIFSSRGECNPYDARADGTVPSDAVTAVVLRKYADAAARGTPVYARILGSGIGSDGNLEKAGFQVPSPRGQAEVIKAAYKLANMSPRNLKYSDGTPVGDALEMEGIALAVKELGGTPEPFTIGSVKGNVGNTQHASGLVSLIKVCKSMQRGIIPAIKGLDTPSDMIDPALPVRLARSETRLERSDVLGVSASGWGGVNSHTILGFPDEHLQKRETRRLPEGTFKRVTLAAPRIAN</sequence>
<protein>
    <submittedName>
        <fullName evidence="1">Uncharacterized protein</fullName>
    </submittedName>
</protein>